<dbReference type="EMBL" id="VSRR010031996">
    <property type="protein sequence ID" value="MPC70937.1"/>
    <property type="molecule type" value="Genomic_DNA"/>
</dbReference>
<proteinExistence type="predicted"/>
<evidence type="ECO:0000256" key="1">
    <source>
        <dbReference type="SAM" id="MobiDB-lite"/>
    </source>
</evidence>
<dbReference type="Proteomes" id="UP000324222">
    <property type="component" value="Unassembled WGS sequence"/>
</dbReference>
<feature type="compositionally biased region" description="Polar residues" evidence="1">
    <location>
        <begin position="90"/>
        <end position="99"/>
    </location>
</feature>
<sequence>MNLAALHENPHARKRRWRVTTHEDGASPENCGRWDACLHNIIILKWSISQGCIISKFAPARAPRQFKPLWGESTGKASKGPKNLICPGSDINQPTQDTL</sequence>
<gene>
    <name evidence="2" type="ORF">E2C01_065202</name>
</gene>
<evidence type="ECO:0000313" key="2">
    <source>
        <dbReference type="EMBL" id="MPC70937.1"/>
    </source>
</evidence>
<evidence type="ECO:0000313" key="3">
    <source>
        <dbReference type="Proteomes" id="UP000324222"/>
    </source>
</evidence>
<organism evidence="2 3">
    <name type="scientific">Portunus trituberculatus</name>
    <name type="common">Swimming crab</name>
    <name type="synonym">Neptunus trituberculatus</name>
    <dbReference type="NCBI Taxonomy" id="210409"/>
    <lineage>
        <taxon>Eukaryota</taxon>
        <taxon>Metazoa</taxon>
        <taxon>Ecdysozoa</taxon>
        <taxon>Arthropoda</taxon>
        <taxon>Crustacea</taxon>
        <taxon>Multicrustacea</taxon>
        <taxon>Malacostraca</taxon>
        <taxon>Eumalacostraca</taxon>
        <taxon>Eucarida</taxon>
        <taxon>Decapoda</taxon>
        <taxon>Pleocyemata</taxon>
        <taxon>Brachyura</taxon>
        <taxon>Eubrachyura</taxon>
        <taxon>Portunoidea</taxon>
        <taxon>Portunidae</taxon>
        <taxon>Portuninae</taxon>
        <taxon>Portunus</taxon>
    </lineage>
</organism>
<accession>A0A5B7HNZ1</accession>
<comment type="caution">
    <text evidence="2">The sequence shown here is derived from an EMBL/GenBank/DDBJ whole genome shotgun (WGS) entry which is preliminary data.</text>
</comment>
<reference evidence="2 3" key="1">
    <citation type="submission" date="2019-05" db="EMBL/GenBank/DDBJ databases">
        <title>Another draft genome of Portunus trituberculatus and its Hox gene families provides insights of decapod evolution.</title>
        <authorList>
            <person name="Jeong J.-H."/>
            <person name="Song I."/>
            <person name="Kim S."/>
            <person name="Choi T."/>
            <person name="Kim D."/>
            <person name="Ryu S."/>
            <person name="Kim W."/>
        </authorList>
    </citation>
    <scope>NUCLEOTIDE SEQUENCE [LARGE SCALE GENOMIC DNA]</scope>
    <source>
        <tissue evidence="2">Muscle</tissue>
    </source>
</reference>
<keyword evidence="3" id="KW-1185">Reference proteome</keyword>
<dbReference type="AlphaFoldDB" id="A0A5B7HNZ1"/>
<feature type="region of interest" description="Disordered" evidence="1">
    <location>
        <begin position="69"/>
        <end position="99"/>
    </location>
</feature>
<name>A0A5B7HNZ1_PORTR</name>
<protein>
    <submittedName>
        <fullName evidence="2">Uncharacterized protein</fullName>
    </submittedName>
</protein>